<gene>
    <name evidence="1" type="ORF">C8J48_3760</name>
</gene>
<evidence type="ECO:0000313" key="1">
    <source>
        <dbReference type="EMBL" id="PTM51936.1"/>
    </source>
</evidence>
<evidence type="ECO:0000313" key="2">
    <source>
        <dbReference type="Proteomes" id="UP000241639"/>
    </source>
</evidence>
<accession>A0A2T4YZ26</accession>
<sequence length="144" mass="17137">MIKKIKRFIRRRTCKECGYRVDREDMCNNGICVDCDFEEKERELYFQQEQAIEEYNAALKVQGPVEPDFDEWFGSWEVQDAYTYWAFSQDCPSLMEVAERFVPFAIGTPDFAKAVRMIESRIDDELEMGRKRREEEEASMKEAI</sequence>
<organism evidence="1 2">
    <name type="scientific">Desmospora activa DSM 45169</name>
    <dbReference type="NCBI Taxonomy" id="1121389"/>
    <lineage>
        <taxon>Bacteria</taxon>
        <taxon>Bacillati</taxon>
        <taxon>Bacillota</taxon>
        <taxon>Bacilli</taxon>
        <taxon>Bacillales</taxon>
        <taxon>Thermoactinomycetaceae</taxon>
        <taxon>Desmospora</taxon>
    </lineage>
</organism>
<proteinExistence type="predicted"/>
<keyword evidence="2" id="KW-1185">Reference proteome</keyword>
<dbReference type="Proteomes" id="UP000241639">
    <property type="component" value="Unassembled WGS sequence"/>
</dbReference>
<name>A0A2T4YZ26_9BACL</name>
<dbReference type="RefSeq" id="WP_107728714.1">
    <property type="nucleotide sequence ID" value="NZ_PZZP01000007.1"/>
</dbReference>
<dbReference type="EMBL" id="PZZP01000007">
    <property type="protein sequence ID" value="PTM51936.1"/>
    <property type="molecule type" value="Genomic_DNA"/>
</dbReference>
<comment type="caution">
    <text evidence="1">The sequence shown here is derived from an EMBL/GenBank/DDBJ whole genome shotgun (WGS) entry which is preliminary data.</text>
</comment>
<protein>
    <submittedName>
        <fullName evidence="1">Uncharacterized protein</fullName>
    </submittedName>
</protein>
<dbReference type="AlphaFoldDB" id="A0A2T4YZ26"/>
<reference evidence="1 2" key="1">
    <citation type="submission" date="2018-04" db="EMBL/GenBank/DDBJ databases">
        <title>Genomic Encyclopedia of Archaeal and Bacterial Type Strains, Phase II (KMG-II): from individual species to whole genera.</title>
        <authorList>
            <person name="Goeker M."/>
        </authorList>
    </citation>
    <scope>NUCLEOTIDE SEQUENCE [LARGE SCALE GENOMIC DNA]</scope>
    <source>
        <strain evidence="1 2">DSM 45169</strain>
    </source>
</reference>